<proteinExistence type="predicted"/>
<dbReference type="AlphaFoldDB" id="A0A7V9AB73"/>
<feature type="compositionally biased region" description="Low complexity" evidence="1">
    <location>
        <begin position="592"/>
        <end position="601"/>
    </location>
</feature>
<dbReference type="RefSeq" id="WP_194537349.1">
    <property type="nucleotide sequence ID" value="NZ_JACEFB010000003.1"/>
</dbReference>
<comment type="caution">
    <text evidence="2">The sequence shown here is derived from an EMBL/GenBank/DDBJ whole genome shotgun (WGS) entry which is preliminary data.</text>
</comment>
<gene>
    <name evidence="2" type="ORF">H0921_07075</name>
</gene>
<accession>A0A7V9AB73</accession>
<sequence length="629" mass="61400">MIGPPQGGGGGFTPPGVGGTSGGFNPNQPPPGSVTDGKRKAQIEPFYSAAFDKAKGELLTFSPRMEQRGRLQGFLQRYDANNNFAPAGRYKLPHLLARGVVDDKQSLLYAVAARADSQVALAQLAQQAMALPVAMGDVVVYDLKPLYQGKVEDSSELKPVATIPFYATNRLIRGLVLSGDGSQLYVLTTQVTGGRASKSTISVVNTASRKVDRTRDLPEPAGDMILSPDGKHLILTEMSRGGRGAVRLVNASDLTIVKAYPLPVDGAPYDLAATAKGHILVSVVSQPPSAGAPQPGPGGGRPGRPGPGIGPPGGVGGGIGAGPPGLPPQGTGFGGGGAYGGPAGIPGGPGAGGLGGVGLPPVPPGGPGGDAGPGSAPGIGGGTAQTTRIQAKIVVASDKGVQELKLPAGWKAANNGFVEFSPDGKSLYVSSLQDVGLDIYDIADPDDPVELKHRVALTSAGGEKIGGHFFLAPDGKHLIFHNGVIIDGEDAGGRLAEPGNAGGVGAGGVPGGGTGGFPGGLPGGGGGFPGGLPGGGGATPPDIPPAPNGNSGVVPPGIPPAPGGGGFPGGLPGGGGATPPPPPPSPPGGGASSPLLPLLPGGPRPGGVPGNPGPNPPAPGGNPRTPPPQ</sequence>
<feature type="compositionally biased region" description="Pro residues" evidence="1">
    <location>
        <begin position="578"/>
        <end position="587"/>
    </location>
</feature>
<feature type="compositionally biased region" description="Pro residues" evidence="1">
    <location>
        <begin position="611"/>
        <end position="629"/>
    </location>
</feature>
<feature type="compositionally biased region" description="Gly residues" evidence="1">
    <location>
        <begin position="563"/>
        <end position="577"/>
    </location>
</feature>
<dbReference type="Gene3D" id="2.130.10.10">
    <property type="entry name" value="YVTN repeat-like/Quinoprotein amine dehydrogenase"/>
    <property type="match status" value="1"/>
</dbReference>
<dbReference type="SUPFAM" id="SSF50969">
    <property type="entry name" value="YVTN repeat-like/Quinoprotein amine dehydrogenase"/>
    <property type="match status" value="1"/>
</dbReference>
<feature type="compositionally biased region" description="Gly residues" evidence="1">
    <location>
        <begin position="1"/>
        <end position="22"/>
    </location>
</feature>
<feature type="compositionally biased region" description="Gly residues" evidence="1">
    <location>
        <begin position="331"/>
        <end position="358"/>
    </location>
</feature>
<evidence type="ECO:0000313" key="3">
    <source>
        <dbReference type="Proteomes" id="UP000542342"/>
    </source>
</evidence>
<dbReference type="EMBL" id="JACEFB010000003">
    <property type="protein sequence ID" value="MBA2225921.1"/>
    <property type="molecule type" value="Genomic_DNA"/>
</dbReference>
<evidence type="ECO:0000313" key="2">
    <source>
        <dbReference type="EMBL" id="MBA2225921.1"/>
    </source>
</evidence>
<keyword evidence="3" id="KW-1185">Reference proteome</keyword>
<feature type="compositionally biased region" description="Gly residues" evidence="1">
    <location>
        <begin position="505"/>
        <end position="538"/>
    </location>
</feature>
<name>A0A7V9AB73_9BACT</name>
<organism evidence="2 3">
    <name type="scientific">Thermogemmata fonticola</name>
    <dbReference type="NCBI Taxonomy" id="2755323"/>
    <lineage>
        <taxon>Bacteria</taxon>
        <taxon>Pseudomonadati</taxon>
        <taxon>Planctomycetota</taxon>
        <taxon>Planctomycetia</taxon>
        <taxon>Gemmatales</taxon>
        <taxon>Gemmataceae</taxon>
        <taxon>Thermogemmata</taxon>
    </lineage>
</organism>
<feature type="compositionally biased region" description="Gly residues" evidence="1">
    <location>
        <begin position="311"/>
        <end position="323"/>
    </location>
</feature>
<protein>
    <submittedName>
        <fullName evidence="2">Uncharacterized protein</fullName>
    </submittedName>
</protein>
<dbReference type="Proteomes" id="UP000542342">
    <property type="component" value="Unassembled WGS sequence"/>
</dbReference>
<feature type="region of interest" description="Disordered" evidence="1">
    <location>
        <begin position="505"/>
        <end position="629"/>
    </location>
</feature>
<feature type="region of interest" description="Disordered" evidence="1">
    <location>
        <begin position="1"/>
        <end position="38"/>
    </location>
</feature>
<evidence type="ECO:0000256" key="1">
    <source>
        <dbReference type="SAM" id="MobiDB-lite"/>
    </source>
</evidence>
<dbReference type="InterPro" id="IPR015943">
    <property type="entry name" value="WD40/YVTN_repeat-like_dom_sf"/>
</dbReference>
<feature type="compositionally biased region" description="Gly residues" evidence="1">
    <location>
        <begin position="367"/>
        <end position="383"/>
    </location>
</feature>
<reference evidence="2 3" key="1">
    <citation type="submission" date="2020-07" db="EMBL/GenBank/DDBJ databases">
        <title>Thermogemmata thermophila gen. nov., sp. nov., a novel moderate thermophilic planctomycete from a Kamchatka hot spring.</title>
        <authorList>
            <person name="Elcheninov A.G."/>
            <person name="Podosokorskaya O.A."/>
            <person name="Kovaleva O.L."/>
            <person name="Novikov A."/>
            <person name="Bonch-Osmolovskaya E.A."/>
            <person name="Toshchakov S.V."/>
            <person name="Kublanov I.V."/>
        </authorList>
    </citation>
    <scope>NUCLEOTIDE SEQUENCE [LARGE SCALE GENOMIC DNA]</scope>
    <source>
        <strain evidence="2 3">2918</strain>
    </source>
</reference>
<feature type="region of interest" description="Disordered" evidence="1">
    <location>
        <begin position="285"/>
        <end position="383"/>
    </location>
</feature>
<dbReference type="InterPro" id="IPR011044">
    <property type="entry name" value="Quino_amine_DH_bsu"/>
</dbReference>